<gene>
    <name evidence="5" type="ORF">SAMN02910414_01863</name>
</gene>
<dbReference type="Gene3D" id="3.40.47.10">
    <property type="match status" value="1"/>
</dbReference>
<dbReference type="Pfam" id="PF08545">
    <property type="entry name" value="ACP_syn_III"/>
    <property type="match status" value="1"/>
</dbReference>
<evidence type="ECO:0000259" key="4">
    <source>
        <dbReference type="Pfam" id="PF08545"/>
    </source>
</evidence>
<dbReference type="InterPro" id="IPR013747">
    <property type="entry name" value="ACP_syn_III_C"/>
</dbReference>
<accession>A0A1H3KZM0</accession>
<proteinExistence type="predicted"/>
<feature type="domain" description="Beta-ketoacyl-[acyl-carrier-protein] synthase III N-terminal" evidence="4">
    <location>
        <begin position="112"/>
        <end position="197"/>
    </location>
</feature>
<keyword evidence="2" id="KW-0012">Acyltransferase</keyword>
<dbReference type="InterPro" id="IPR016039">
    <property type="entry name" value="Thiolase-like"/>
</dbReference>
<dbReference type="SUPFAM" id="SSF53901">
    <property type="entry name" value="Thiolase-like"/>
    <property type="match status" value="1"/>
</dbReference>
<dbReference type="STRING" id="1122142.SAMN02910414_01863"/>
<dbReference type="Proteomes" id="UP000183918">
    <property type="component" value="Unassembled WGS sequence"/>
</dbReference>
<feature type="domain" description="Beta-ketoacyl-[acyl-carrier-protein] synthase III C-terminal" evidence="3">
    <location>
        <begin position="249"/>
        <end position="336"/>
    </location>
</feature>
<organism evidence="5 6">
    <name type="scientific">Lachnobacterium bovis DSM 14045</name>
    <dbReference type="NCBI Taxonomy" id="1122142"/>
    <lineage>
        <taxon>Bacteria</taxon>
        <taxon>Bacillati</taxon>
        <taxon>Bacillota</taxon>
        <taxon>Clostridia</taxon>
        <taxon>Lachnospirales</taxon>
        <taxon>Lachnospiraceae</taxon>
        <taxon>Lachnobacterium</taxon>
    </lineage>
</organism>
<dbReference type="Pfam" id="PF08541">
    <property type="entry name" value="ACP_syn_III_C"/>
    <property type="match status" value="1"/>
</dbReference>
<evidence type="ECO:0000313" key="5">
    <source>
        <dbReference type="EMBL" id="SDY57687.1"/>
    </source>
</evidence>
<dbReference type="AlphaFoldDB" id="A0A1H3KZM0"/>
<keyword evidence="6" id="KW-1185">Reference proteome</keyword>
<sequence length="337" mass="37476">MKVLRIVGAGYELPTKEVTSEELEAMMDFDKFKIRKGMSKLLSGVNKRGFANDNEDASDYAVRASRKALEMAKLKPEDIDMVLFCAISSDFMEPATAMKVREDLGCINANCYDIKNACNAFLSGLEIANMYIETGRAKNILICSGEILSRYLKMHYDDPKEIANANATFSLGDAGGAIVVTAVEGSKEDCMQNEFRTSSEYWDDGVLWGSGTHFAHDPSKAYFQNESKEMIKTNFNRAMNFYSEMFKKYDINFDKIGLFIPHQITKYLTLKTVEILNLPSDKTVDLVENHGNIGCASIPLAIAKSIEEGRLVLGSNKPIVILGFGNGISMAFFTLKI</sequence>
<dbReference type="RefSeq" id="WP_074718342.1">
    <property type="nucleotide sequence ID" value="NZ_FNPG01000023.1"/>
</dbReference>
<dbReference type="EMBL" id="FNPG01000023">
    <property type="protein sequence ID" value="SDY57687.1"/>
    <property type="molecule type" value="Genomic_DNA"/>
</dbReference>
<dbReference type="PANTHER" id="PTHR34069">
    <property type="entry name" value="3-OXOACYL-[ACYL-CARRIER-PROTEIN] SYNTHASE 3"/>
    <property type="match status" value="1"/>
</dbReference>
<evidence type="ECO:0000256" key="1">
    <source>
        <dbReference type="ARBA" id="ARBA00022679"/>
    </source>
</evidence>
<dbReference type="GO" id="GO:0006633">
    <property type="term" value="P:fatty acid biosynthetic process"/>
    <property type="evidence" value="ECO:0007669"/>
    <property type="project" value="InterPro"/>
</dbReference>
<reference evidence="5 6" key="1">
    <citation type="submission" date="2016-10" db="EMBL/GenBank/DDBJ databases">
        <authorList>
            <person name="de Groot N.N."/>
        </authorList>
    </citation>
    <scope>NUCLEOTIDE SEQUENCE [LARGE SCALE GENOMIC DNA]</scope>
    <source>
        <strain evidence="5 6">DSM 14045</strain>
    </source>
</reference>
<dbReference type="PANTHER" id="PTHR34069:SF2">
    <property type="entry name" value="BETA-KETOACYL-[ACYL-CARRIER-PROTEIN] SYNTHASE III"/>
    <property type="match status" value="1"/>
</dbReference>
<evidence type="ECO:0000313" key="6">
    <source>
        <dbReference type="Proteomes" id="UP000183918"/>
    </source>
</evidence>
<evidence type="ECO:0000256" key="2">
    <source>
        <dbReference type="ARBA" id="ARBA00023315"/>
    </source>
</evidence>
<dbReference type="CDD" id="cd00830">
    <property type="entry name" value="KAS_III"/>
    <property type="match status" value="1"/>
</dbReference>
<dbReference type="InterPro" id="IPR013751">
    <property type="entry name" value="ACP_syn_III_N"/>
</dbReference>
<dbReference type="GO" id="GO:0004315">
    <property type="term" value="F:3-oxoacyl-[acyl-carrier-protein] synthase activity"/>
    <property type="evidence" value="ECO:0007669"/>
    <property type="project" value="InterPro"/>
</dbReference>
<evidence type="ECO:0000259" key="3">
    <source>
        <dbReference type="Pfam" id="PF08541"/>
    </source>
</evidence>
<name>A0A1H3KZM0_9FIRM</name>
<protein>
    <submittedName>
        <fullName evidence="5">3-oxoacyl-(Acyl-carrier-protein) synthase III</fullName>
    </submittedName>
</protein>
<dbReference type="GO" id="GO:0044550">
    <property type="term" value="P:secondary metabolite biosynthetic process"/>
    <property type="evidence" value="ECO:0007669"/>
    <property type="project" value="TreeGrafter"/>
</dbReference>
<keyword evidence="1" id="KW-0808">Transferase</keyword>
<dbReference type="OrthoDB" id="9815506at2"/>